<dbReference type="HOGENOM" id="CLU_903465_0_0_1"/>
<dbReference type="Proteomes" id="UP000008370">
    <property type="component" value="Unassembled WGS sequence"/>
</dbReference>
<evidence type="ECO:0000256" key="1">
    <source>
        <dbReference type="SAM" id="MobiDB-lite"/>
    </source>
</evidence>
<evidence type="ECO:0000313" key="4">
    <source>
        <dbReference type="Proteomes" id="UP000008370"/>
    </source>
</evidence>
<accession>K5XB90</accession>
<evidence type="ECO:0000313" key="3">
    <source>
        <dbReference type="EMBL" id="EKM60217.1"/>
    </source>
</evidence>
<dbReference type="EMBL" id="JH930468">
    <property type="protein sequence ID" value="EKM60217.1"/>
    <property type="molecule type" value="Genomic_DNA"/>
</dbReference>
<dbReference type="AlphaFoldDB" id="K5XB90"/>
<keyword evidence="2" id="KW-0732">Signal</keyword>
<name>K5XB90_PHACS</name>
<dbReference type="InParanoid" id="K5XB90"/>
<dbReference type="GeneID" id="18910565"/>
<sequence length="308" mass="34221">MFRALPLLASCAFSGAWAALQVQPTFQTVGPVSRPLPLSATNSSKWSRLYASKAQHDHAKRQIRIRRVMVEKLMQLEARTAVDGDFQVLFLHSRWYSAQPDIQQRILDEVLKSKAAQAARAEGKWRVIITSTSHTGGDMKRPHEHHDNTPHVQLYSPLHLTPIVADFRWSEAEFVELGQSVAVLWRLGVSGTFNVSKSPRRDPLPVCCNARAHILSSSLTTVTGKPPPPWLSSCTRPWYHLLSSSSVSTTLGQLDAGGRQVVREDFKQYSYALKDRPSPGSNDPPRQASVLLDPCPLRTPDSVPAHIA</sequence>
<feature type="region of interest" description="Disordered" evidence="1">
    <location>
        <begin position="273"/>
        <end position="308"/>
    </location>
</feature>
<proteinExistence type="predicted"/>
<protein>
    <submittedName>
        <fullName evidence="3">Uncharacterized protein</fullName>
    </submittedName>
</protein>
<evidence type="ECO:0000256" key="2">
    <source>
        <dbReference type="SAM" id="SignalP"/>
    </source>
</evidence>
<feature type="chain" id="PRO_5003886181" evidence="2">
    <location>
        <begin position="19"/>
        <end position="308"/>
    </location>
</feature>
<feature type="signal peptide" evidence="2">
    <location>
        <begin position="1"/>
        <end position="18"/>
    </location>
</feature>
<keyword evidence="4" id="KW-1185">Reference proteome</keyword>
<organism evidence="3 4">
    <name type="scientific">Phanerochaete carnosa (strain HHB-10118-sp)</name>
    <name type="common">White-rot fungus</name>
    <name type="synonym">Peniophora carnosa</name>
    <dbReference type="NCBI Taxonomy" id="650164"/>
    <lineage>
        <taxon>Eukaryota</taxon>
        <taxon>Fungi</taxon>
        <taxon>Dikarya</taxon>
        <taxon>Basidiomycota</taxon>
        <taxon>Agaricomycotina</taxon>
        <taxon>Agaricomycetes</taxon>
        <taxon>Polyporales</taxon>
        <taxon>Phanerochaetaceae</taxon>
        <taxon>Phanerochaete</taxon>
    </lineage>
</organism>
<dbReference type="KEGG" id="pco:PHACADRAFT_189351"/>
<dbReference type="RefSeq" id="XP_007389690.1">
    <property type="nucleotide sequence ID" value="XM_007389628.1"/>
</dbReference>
<reference evidence="3 4" key="1">
    <citation type="journal article" date="2012" name="BMC Genomics">
        <title>Comparative genomics of the white-rot fungi, Phanerochaete carnosa and P. chrysosporium, to elucidate the genetic basis of the distinct wood types they colonize.</title>
        <authorList>
            <person name="Suzuki H."/>
            <person name="MacDonald J."/>
            <person name="Syed K."/>
            <person name="Salamov A."/>
            <person name="Hori C."/>
            <person name="Aerts A."/>
            <person name="Henrissat B."/>
            <person name="Wiebenga A."/>
            <person name="vanKuyk P.A."/>
            <person name="Barry K."/>
            <person name="Lindquist E."/>
            <person name="LaButti K."/>
            <person name="Lapidus A."/>
            <person name="Lucas S."/>
            <person name="Coutinho P."/>
            <person name="Gong Y."/>
            <person name="Samejima M."/>
            <person name="Mahadevan R."/>
            <person name="Abou-Zaid M."/>
            <person name="de Vries R.P."/>
            <person name="Igarashi K."/>
            <person name="Yadav J.S."/>
            <person name="Grigoriev I.V."/>
            <person name="Master E.R."/>
        </authorList>
    </citation>
    <scope>NUCLEOTIDE SEQUENCE [LARGE SCALE GENOMIC DNA]</scope>
    <source>
        <strain evidence="3 4">HHB-10118-sp</strain>
    </source>
</reference>
<gene>
    <name evidence="3" type="ORF">PHACADRAFT_189351</name>
</gene>